<protein>
    <submittedName>
        <fullName evidence="2">Uncharacterized protein</fullName>
    </submittedName>
</protein>
<dbReference type="AlphaFoldDB" id="A8NPL9"/>
<dbReference type="InParanoid" id="A8NPL9"/>
<gene>
    <name evidence="2" type="ORF">CC1G_13422</name>
</gene>
<accession>A8NPL9</accession>
<evidence type="ECO:0000313" key="2">
    <source>
        <dbReference type="EMBL" id="EAU86456.1"/>
    </source>
</evidence>
<feature type="region of interest" description="Disordered" evidence="1">
    <location>
        <begin position="220"/>
        <end position="239"/>
    </location>
</feature>
<feature type="region of interest" description="Disordered" evidence="1">
    <location>
        <begin position="1"/>
        <end position="74"/>
    </location>
</feature>
<dbReference type="GeneID" id="6011893"/>
<organism evidence="2 3">
    <name type="scientific">Coprinopsis cinerea (strain Okayama-7 / 130 / ATCC MYA-4618 / FGSC 9003)</name>
    <name type="common">Inky cap fungus</name>
    <name type="synonym">Hormographiella aspergillata</name>
    <dbReference type="NCBI Taxonomy" id="240176"/>
    <lineage>
        <taxon>Eukaryota</taxon>
        <taxon>Fungi</taxon>
        <taxon>Dikarya</taxon>
        <taxon>Basidiomycota</taxon>
        <taxon>Agaricomycotina</taxon>
        <taxon>Agaricomycetes</taxon>
        <taxon>Agaricomycetidae</taxon>
        <taxon>Agaricales</taxon>
        <taxon>Agaricineae</taxon>
        <taxon>Psathyrellaceae</taxon>
        <taxon>Coprinopsis</taxon>
    </lineage>
</organism>
<dbReference type="VEuPathDB" id="FungiDB:CC1G_13422"/>
<keyword evidence="3" id="KW-1185">Reference proteome</keyword>
<evidence type="ECO:0000313" key="3">
    <source>
        <dbReference type="Proteomes" id="UP000001861"/>
    </source>
</evidence>
<proteinExistence type="predicted"/>
<feature type="compositionally biased region" description="Polar residues" evidence="1">
    <location>
        <begin position="1"/>
        <end position="13"/>
    </location>
</feature>
<comment type="caution">
    <text evidence="2">The sequence shown here is derived from an EMBL/GenBank/DDBJ whole genome shotgun (WGS) entry which is preliminary data.</text>
</comment>
<feature type="compositionally biased region" description="Low complexity" evidence="1">
    <location>
        <begin position="40"/>
        <end position="50"/>
    </location>
</feature>
<sequence length="239" mass="27046">MSSTPLRASSEPPTSILKRKTASTPPFVLKPIIQRTGPQSSVSDSMSATSDQGPSFDHRPAPPSSPPPQYLPPDSIQAALHEWPHSSHQNYTHNQQVALELYSRSNQNNETFRQWFQNLLDQSHSSLASFYDDLLSTAAARYETHRESLQSQLNSLEASYNVFKASVETQRRESYHLHSRQLAKTKESFRSMRDSIRLHAVRHLASPSDFENFLYDLNMPRPPRSARLPPGRGRPRPSG</sequence>
<dbReference type="EMBL" id="AACS02000008">
    <property type="protein sequence ID" value="EAU86456.1"/>
    <property type="molecule type" value="Genomic_DNA"/>
</dbReference>
<dbReference type="RefSeq" id="XP_001835362.1">
    <property type="nucleotide sequence ID" value="XM_001835310.1"/>
</dbReference>
<name>A8NPL9_COPC7</name>
<dbReference type="KEGG" id="cci:CC1G_13422"/>
<reference evidence="2 3" key="1">
    <citation type="journal article" date="2010" name="Proc. Natl. Acad. Sci. U.S.A.">
        <title>Insights into evolution of multicellular fungi from the assembled chromosomes of the mushroom Coprinopsis cinerea (Coprinus cinereus).</title>
        <authorList>
            <person name="Stajich J.E."/>
            <person name="Wilke S.K."/>
            <person name="Ahren D."/>
            <person name="Au C.H."/>
            <person name="Birren B.W."/>
            <person name="Borodovsky M."/>
            <person name="Burns C."/>
            <person name="Canback B."/>
            <person name="Casselton L.A."/>
            <person name="Cheng C.K."/>
            <person name="Deng J."/>
            <person name="Dietrich F.S."/>
            <person name="Fargo D.C."/>
            <person name="Farman M.L."/>
            <person name="Gathman A.C."/>
            <person name="Goldberg J."/>
            <person name="Guigo R."/>
            <person name="Hoegger P.J."/>
            <person name="Hooker J.B."/>
            <person name="Huggins A."/>
            <person name="James T.Y."/>
            <person name="Kamada T."/>
            <person name="Kilaru S."/>
            <person name="Kodira C."/>
            <person name="Kues U."/>
            <person name="Kupfer D."/>
            <person name="Kwan H.S."/>
            <person name="Lomsadze A."/>
            <person name="Li W."/>
            <person name="Lilly W.W."/>
            <person name="Ma L.J."/>
            <person name="Mackey A.J."/>
            <person name="Manning G."/>
            <person name="Martin F."/>
            <person name="Muraguchi H."/>
            <person name="Natvig D.O."/>
            <person name="Palmerini H."/>
            <person name="Ramesh M.A."/>
            <person name="Rehmeyer C.J."/>
            <person name="Roe B.A."/>
            <person name="Shenoy N."/>
            <person name="Stanke M."/>
            <person name="Ter-Hovhannisyan V."/>
            <person name="Tunlid A."/>
            <person name="Velagapudi R."/>
            <person name="Vision T.J."/>
            <person name="Zeng Q."/>
            <person name="Zolan M.E."/>
            <person name="Pukkila P.J."/>
        </authorList>
    </citation>
    <scope>NUCLEOTIDE SEQUENCE [LARGE SCALE GENOMIC DNA]</scope>
    <source>
        <strain evidence="3">Okayama-7 / 130 / ATCC MYA-4618 / FGSC 9003</strain>
    </source>
</reference>
<dbReference type="Proteomes" id="UP000001861">
    <property type="component" value="Unassembled WGS sequence"/>
</dbReference>
<feature type="compositionally biased region" description="Pro residues" evidence="1">
    <location>
        <begin position="61"/>
        <end position="71"/>
    </location>
</feature>
<feature type="compositionally biased region" description="Low complexity" evidence="1">
    <location>
        <begin position="225"/>
        <end position="239"/>
    </location>
</feature>
<evidence type="ECO:0000256" key="1">
    <source>
        <dbReference type="SAM" id="MobiDB-lite"/>
    </source>
</evidence>